<dbReference type="Proteomes" id="UP000249165">
    <property type="component" value="Unassembled WGS sequence"/>
</dbReference>
<dbReference type="RefSeq" id="WP_009504617.1">
    <property type="nucleotide sequence ID" value="NZ_LIGK01000111.1"/>
</dbReference>
<name>A0A327Y7Z4_9RHOB</name>
<feature type="transmembrane region" description="Helical" evidence="1">
    <location>
        <begin position="12"/>
        <end position="34"/>
    </location>
</feature>
<sequence>MPEETYEEHGPSSLVFGLMCAVVISIVAFFILATTMGIIRAYLWASLIGSVALFLLLAAHYTCEARQLLLRRTSCAKHNGPQGGMVGRAHFDRF</sequence>
<organism evidence="2 3">
    <name type="scientific">Salipiger aestuarii</name>
    <dbReference type="NCBI Taxonomy" id="568098"/>
    <lineage>
        <taxon>Bacteria</taxon>
        <taxon>Pseudomonadati</taxon>
        <taxon>Pseudomonadota</taxon>
        <taxon>Alphaproteobacteria</taxon>
        <taxon>Rhodobacterales</taxon>
        <taxon>Roseobacteraceae</taxon>
        <taxon>Salipiger</taxon>
    </lineage>
</organism>
<reference evidence="2 3" key="1">
    <citation type="submission" date="2018-06" db="EMBL/GenBank/DDBJ databases">
        <title>Genomic Encyclopedia of Archaeal and Bacterial Type Strains, Phase II (KMG-II): from individual species to whole genera.</title>
        <authorList>
            <person name="Goeker M."/>
        </authorList>
    </citation>
    <scope>NUCLEOTIDE SEQUENCE [LARGE SCALE GENOMIC DNA]</scope>
    <source>
        <strain evidence="2 3">DSM 22011</strain>
    </source>
</reference>
<feature type="transmembrane region" description="Helical" evidence="1">
    <location>
        <begin position="41"/>
        <end position="61"/>
    </location>
</feature>
<evidence type="ECO:0000313" key="3">
    <source>
        <dbReference type="Proteomes" id="UP000249165"/>
    </source>
</evidence>
<keyword evidence="1" id="KW-1133">Transmembrane helix</keyword>
<proteinExistence type="predicted"/>
<gene>
    <name evidence="2" type="ORF">ATI53_10151</name>
</gene>
<keyword evidence="1" id="KW-0812">Transmembrane</keyword>
<comment type="caution">
    <text evidence="2">The sequence shown here is derived from an EMBL/GenBank/DDBJ whole genome shotgun (WGS) entry which is preliminary data.</text>
</comment>
<protein>
    <submittedName>
        <fullName evidence="2">Uncharacterized protein</fullName>
    </submittedName>
</protein>
<keyword evidence="3" id="KW-1185">Reference proteome</keyword>
<evidence type="ECO:0000313" key="2">
    <source>
        <dbReference type="EMBL" id="RAK17203.1"/>
    </source>
</evidence>
<dbReference type="EMBL" id="QLMG01000015">
    <property type="protein sequence ID" value="RAK17203.1"/>
    <property type="molecule type" value="Genomic_DNA"/>
</dbReference>
<keyword evidence="1" id="KW-0472">Membrane</keyword>
<accession>A0A327Y7Z4</accession>
<dbReference type="AlphaFoldDB" id="A0A327Y7Z4"/>
<evidence type="ECO:0000256" key="1">
    <source>
        <dbReference type="SAM" id="Phobius"/>
    </source>
</evidence>